<dbReference type="OrthoDB" id="64915at2759"/>
<sequence length="168" mass="18127">MSGPARKFGIALFGLGRMGAIHARSILLSPRARLKWIVRNKLEEARKFADTFDSPIQCVGPAQLDSVLADDSVDAVIVCSPTSQHEPVIRAAIDAGKAIFSEKPITPSVDSTRAIYELAETKGVPLLCAFHRRFDASLMAVKESVASGQAGRLRLLRSSSHDHSPPPI</sequence>
<accession>A0A433UB47</accession>
<evidence type="ECO:0000256" key="1">
    <source>
        <dbReference type="ARBA" id="ARBA00023002"/>
    </source>
</evidence>
<dbReference type="STRING" id="188477.A0A433UB47"/>
<feature type="non-terminal residue" evidence="3">
    <location>
        <position position="168"/>
    </location>
</feature>
<name>A0A433UB47_ELYCH</name>
<evidence type="ECO:0000313" key="3">
    <source>
        <dbReference type="EMBL" id="RUS91090.1"/>
    </source>
</evidence>
<comment type="caution">
    <text evidence="3">The sequence shown here is derived from an EMBL/GenBank/DDBJ whole genome shotgun (WGS) entry which is preliminary data.</text>
</comment>
<reference evidence="3 4" key="1">
    <citation type="submission" date="2019-01" db="EMBL/GenBank/DDBJ databases">
        <title>A draft genome assembly of the solar-powered sea slug Elysia chlorotica.</title>
        <authorList>
            <person name="Cai H."/>
            <person name="Li Q."/>
            <person name="Fang X."/>
            <person name="Li J."/>
            <person name="Curtis N.E."/>
            <person name="Altenburger A."/>
            <person name="Shibata T."/>
            <person name="Feng M."/>
            <person name="Maeda T."/>
            <person name="Schwartz J.A."/>
            <person name="Shigenobu S."/>
            <person name="Lundholm N."/>
            <person name="Nishiyama T."/>
            <person name="Yang H."/>
            <person name="Hasebe M."/>
            <person name="Li S."/>
            <person name="Pierce S.K."/>
            <person name="Wang J."/>
        </authorList>
    </citation>
    <scope>NUCLEOTIDE SEQUENCE [LARGE SCALE GENOMIC DNA]</scope>
    <source>
        <strain evidence="3">EC2010</strain>
        <tissue evidence="3">Whole organism of an adult</tissue>
    </source>
</reference>
<evidence type="ECO:0000259" key="2">
    <source>
        <dbReference type="Pfam" id="PF01408"/>
    </source>
</evidence>
<dbReference type="EMBL" id="RQTK01000018">
    <property type="protein sequence ID" value="RUS91090.1"/>
    <property type="molecule type" value="Genomic_DNA"/>
</dbReference>
<dbReference type="GO" id="GO:0000166">
    <property type="term" value="F:nucleotide binding"/>
    <property type="evidence" value="ECO:0007669"/>
    <property type="project" value="InterPro"/>
</dbReference>
<dbReference type="GO" id="GO:0005737">
    <property type="term" value="C:cytoplasm"/>
    <property type="evidence" value="ECO:0007669"/>
    <property type="project" value="TreeGrafter"/>
</dbReference>
<dbReference type="GO" id="GO:0016491">
    <property type="term" value="F:oxidoreductase activity"/>
    <property type="evidence" value="ECO:0007669"/>
    <property type="project" value="UniProtKB-KW"/>
</dbReference>
<protein>
    <recommendedName>
        <fullName evidence="2">Gfo/Idh/MocA-like oxidoreductase N-terminal domain-containing protein</fullName>
    </recommendedName>
</protein>
<dbReference type="Pfam" id="PF01408">
    <property type="entry name" value="GFO_IDH_MocA"/>
    <property type="match status" value="1"/>
</dbReference>
<dbReference type="GO" id="GO:0006740">
    <property type="term" value="P:NADPH regeneration"/>
    <property type="evidence" value="ECO:0007669"/>
    <property type="project" value="TreeGrafter"/>
</dbReference>
<gene>
    <name evidence="3" type="ORF">EGW08_001115</name>
</gene>
<keyword evidence="1" id="KW-0560">Oxidoreductase</keyword>
<dbReference type="Proteomes" id="UP000271974">
    <property type="component" value="Unassembled WGS sequence"/>
</dbReference>
<dbReference type="InterPro" id="IPR036291">
    <property type="entry name" value="NAD(P)-bd_dom_sf"/>
</dbReference>
<proteinExistence type="predicted"/>
<dbReference type="Gene3D" id="3.40.50.720">
    <property type="entry name" value="NAD(P)-binding Rossmann-like Domain"/>
    <property type="match status" value="1"/>
</dbReference>
<dbReference type="PANTHER" id="PTHR42840:SF3">
    <property type="entry name" value="BINDING ROSSMANN FOLD OXIDOREDUCTASE, PUTATIVE (AFU_ORTHOLOGUE AFUA_2G10240)-RELATED"/>
    <property type="match status" value="1"/>
</dbReference>
<organism evidence="3 4">
    <name type="scientific">Elysia chlorotica</name>
    <name type="common">Eastern emerald elysia</name>
    <name type="synonym">Sea slug</name>
    <dbReference type="NCBI Taxonomy" id="188477"/>
    <lineage>
        <taxon>Eukaryota</taxon>
        <taxon>Metazoa</taxon>
        <taxon>Spiralia</taxon>
        <taxon>Lophotrochozoa</taxon>
        <taxon>Mollusca</taxon>
        <taxon>Gastropoda</taxon>
        <taxon>Heterobranchia</taxon>
        <taxon>Euthyneura</taxon>
        <taxon>Panpulmonata</taxon>
        <taxon>Sacoglossa</taxon>
        <taxon>Placobranchoidea</taxon>
        <taxon>Plakobranchidae</taxon>
        <taxon>Elysia</taxon>
    </lineage>
</organism>
<keyword evidence="4" id="KW-1185">Reference proteome</keyword>
<dbReference type="SUPFAM" id="SSF51735">
    <property type="entry name" value="NAD(P)-binding Rossmann-fold domains"/>
    <property type="match status" value="1"/>
</dbReference>
<dbReference type="Gene3D" id="3.30.360.10">
    <property type="entry name" value="Dihydrodipicolinate Reductase, domain 2"/>
    <property type="match status" value="1"/>
</dbReference>
<dbReference type="InterPro" id="IPR000683">
    <property type="entry name" value="Gfo/Idh/MocA-like_OxRdtase_N"/>
</dbReference>
<dbReference type="PANTHER" id="PTHR42840">
    <property type="entry name" value="NAD(P)-BINDING ROSSMANN-FOLD SUPERFAMILY PROTEIN-RELATED"/>
    <property type="match status" value="1"/>
</dbReference>
<evidence type="ECO:0000313" key="4">
    <source>
        <dbReference type="Proteomes" id="UP000271974"/>
    </source>
</evidence>
<dbReference type="AlphaFoldDB" id="A0A433UB47"/>
<feature type="domain" description="Gfo/Idh/MocA-like oxidoreductase N-terminal" evidence="2">
    <location>
        <begin position="8"/>
        <end position="127"/>
    </location>
</feature>